<evidence type="ECO:0000259" key="2">
    <source>
        <dbReference type="PROSITE" id="PS51831"/>
    </source>
</evidence>
<feature type="transmembrane region" description="Helical" evidence="1">
    <location>
        <begin position="124"/>
        <end position="147"/>
    </location>
</feature>
<dbReference type="InterPro" id="IPR003018">
    <property type="entry name" value="GAF"/>
</dbReference>
<dbReference type="InterPro" id="IPR006674">
    <property type="entry name" value="HD_domain"/>
</dbReference>
<dbReference type="SMART" id="SM00471">
    <property type="entry name" value="HDc"/>
    <property type="match status" value="1"/>
</dbReference>
<dbReference type="Gene3D" id="1.10.3210.10">
    <property type="entry name" value="Hypothetical protein af1432"/>
    <property type="match status" value="1"/>
</dbReference>
<dbReference type="InterPro" id="IPR003607">
    <property type="entry name" value="HD/PDEase_dom"/>
</dbReference>
<accession>A0ABN4T8L5</accession>
<evidence type="ECO:0000259" key="3">
    <source>
        <dbReference type="PROSITE" id="PS51832"/>
    </source>
</evidence>
<dbReference type="Pfam" id="PF01590">
    <property type="entry name" value="GAF"/>
    <property type="match status" value="1"/>
</dbReference>
<dbReference type="NCBIfam" id="TIGR00277">
    <property type="entry name" value="HDIG"/>
    <property type="match status" value="1"/>
</dbReference>
<evidence type="ECO:0000313" key="5">
    <source>
        <dbReference type="Proteomes" id="UP000177894"/>
    </source>
</evidence>
<dbReference type="InterPro" id="IPR006675">
    <property type="entry name" value="HDIG_dom"/>
</dbReference>
<name>A0ABN4T8L5_9CLOT</name>
<evidence type="ECO:0000256" key="1">
    <source>
        <dbReference type="SAM" id="Phobius"/>
    </source>
</evidence>
<dbReference type="SUPFAM" id="SSF109604">
    <property type="entry name" value="HD-domain/PDEase-like"/>
    <property type="match status" value="1"/>
</dbReference>
<keyword evidence="1" id="KW-0472">Membrane</keyword>
<evidence type="ECO:0008006" key="6">
    <source>
        <dbReference type="Google" id="ProtNLM"/>
    </source>
</evidence>
<dbReference type="PROSITE" id="PS51832">
    <property type="entry name" value="HD_GYP"/>
    <property type="match status" value="1"/>
</dbReference>
<dbReference type="CDD" id="cd00077">
    <property type="entry name" value="HDc"/>
    <property type="match status" value="1"/>
</dbReference>
<feature type="domain" description="HD" evidence="2">
    <location>
        <begin position="210"/>
        <end position="332"/>
    </location>
</feature>
<feature type="domain" description="HD-GYP" evidence="3">
    <location>
        <begin position="188"/>
        <end position="380"/>
    </location>
</feature>
<protein>
    <recommendedName>
        <fullName evidence="6">HD-GYP domain-containing protein</fullName>
    </recommendedName>
</protein>
<dbReference type="Gene3D" id="3.30.450.40">
    <property type="match status" value="1"/>
</dbReference>
<dbReference type="SUPFAM" id="SSF55781">
    <property type="entry name" value="GAF domain-like"/>
    <property type="match status" value="1"/>
</dbReference>
<dbReference type="Proteomes" id="UP000177894">
    <property type="component" value="Chromosome"/>
</dbReference>
<gene>
    <name evidence="4" type="ORF">BJL90_04690</name>
</gene>
<dbReference type="PANTHER" id="PTHR43155">
    <property type="entry name" value="CYCLIC DI-GMP PHOSPHODIESTERASE PA4108-RELATED"/>
    <property type="match status" value="1"/>
</dbReference>
<dbReference type="EMBL" id="CP017603">
    <property type="protein sequence ID" value="AOY75263.1"/>
    <property type="molecule type" value="Genomic_DNA"/>
</dbReference>
<dbReference type="InterPro" id="IPR029016">
    <property type="entry name" value="GAF-like_dom_sf"/>
</dbReference>
<organism evidence="4 5">
    <name type="scientific">Clostridium formicaceticum</name>
    <dbReference type="NCBI Taxonomy" id="1497"/>
    <lineage>
        <taxon>Bacteria</taxon>
        <taxon>Bacillati</taxon>
        <taxon>Bacillota</taxon>
        <taxon>Clostridia</taxon>
        <taxon>Eubacteriales</taxon>
        <taxon>Clostridiaceae</taxon>
        <taxon>Clostridium</taxon>
    </lineage>
</organism>
<reference evidence="4 5" key="1">
    <citation type="submission" date="2016-10" db="EMBL/GenBank/DDBJ databases">
        <title>Complete Genome Sequence of Acetogen Clostridium formicoaceticum ATCC 27076.</title>
        <authorList>
            <person name="Bao T."/>
            <person name="Cheng C."/>
            <person name="Zhao J."/>
            <person name="Yang S.-T."/>
            <person name="Wang J."/>
            <person name="Wang M."/>
        </authorList>
    </citation>
    <scope>NUCLEOTIDE SEQUENCE [LARGE SCALE GENOMIC DNA]</scope>
    <source>
        <strain evidence="4 5">ATCC 27076</strain>
    </source>
</reference>
<sequence length="380" mass="43603">MTQQQEIHMLRDRVNQLENKLREQSFLVDMTNILIKGHDLETTIKSTLQLAMEITHSEAGCLYLTDLNMSKLKTVEVNGCISEKLVKAFSRLNEFLTLRQLDKIIEIDEKDERFKRFAGLDKRLVAFIIIPLVVSHNTIGYAVVMHLHDEENNHPNCYSPRDLTNLKIYSHQAALLLDNTRVKIEQGKKEFYLKTIASLVAAIDAKDIYTQNHSSRVAKVTVAFSKVLGLAEDMIEKIHYGALLHDIGKIGISDAILNKPSFLTDDEFTLIKDHPLKGFKILEPMDLEPDVLNIIKYHHERYDGGGYPEGLQKQKIPLPARIVSIVDAWDAMTSNRAYRKKLTREQVLYELKRGKASQFDPYLVEEFIALVEKNQMDPFI</sequence>
<keyword evidence="5" id="KW-1185">Reference proteome</keyword>
<keyword evidence="1" id="KW-0812">Transmembrane</keyword>
<evidence type="ECO:0000313" key="4">
    <source>
        <dbReference type="EMBL" id="AOY75263.1"/>
    </source>
</evidence>
<keyword evidence="1" id="KW-1133">Transmembrane helix</keyword>
<dbReference type="PANTHER" id="PTHR43155:SF2">
    <property type="entry name" value="CYCLIC DI-GMP PHOSPHODIESTERASE PA4108"/>
    <property type="match status" value="1"/>
</dbReference>
<proteinExistence type="predicted"/>
<dbReference type="InterPro" id="IPR037522">
    <property type="entry name" value="HD_GYP_dom"/>
</dbReference>
<dbReference type="PROSITE" id="PS51831">
    <property type="entry name" value="HD"/>
    <property type="match status" value="1"/>
</dbReference>
<dbReference type="Pfam" id="PF13487">
    <property type="entry name" value="HD_5"/>
    <property type="match status" value="1"/>
</dbReference>
<dbReference type="RefSeq" id="WP_070964715.1">
    <property type="nucleotide sequence ID" value="NZ_CP017603.1"/>
</dbReference>